<keyword evidence="9" id="KW-0812">Transmembrane</keyword>
<proteinExistence type="predicted"/>
<keyword evidence="13" id="KW-1185">Reference proteome</keyword>
<keyword evidence="6" id="KW-0902">Two-component regulatory system</keyword>
<evidence type="ECO:0000256" key="1">
    <source>
        <dbReference type="ARBA" id="ARBA00000085"/>
    </source>
</evidence>
<dbReference type="EMBL" id="JAXAVX010000001">
    <property type="protein sequence ID" value="MDX8150152.1"/>
    <property type="molecule type" value="Genomic_DNA"/>
</dbReference>
<feature type="transmembrane region" description="Helical" evidence="9">
    <location>
        <begin position="138"/>
        <end position="156"/>
    </location>
</feature>
<dbReference type="InterPro" id="IPR011006">
    <property type="entry name" value="CheY-like_superfamily"/>
</dbReference>
<feature type="modified residue" description="4-aspartylphosphate" evidence="7">
    <location>
        <position position="543"/>
    </location>
</feature>
<dbReference type="SUPFAM" id="SSF47384">
    <property type="entry name" value="Homodimeric domain of signal transducing histidine kinase"/>
    <property type="match status" value="1"/>
</dbReference>
<dbReference type="InterPro" id="IPR001789">
    <property type="entry name" value="Sig_transdc_resp-reg_receiver"/>
</dbReference>
<feature type="transmembrane region" description="Helical" evidence="9">
    <location>
        <begin position="91"/>
        <end position="110"/>
    </location>
</feature>
<feature type="region of interest" description="Disordered" evidence="8">
    <location>
        <begin position="458"/>
        <end position="486"/>
    </location>
</feature>
<dbReference type="Pfam" id="PF00512">
    <property type="entry name" value="HisKA"/>
    <property type="match status" value="1"/>
</dbReference>
<feature type="domain" description="Response regulatory" evidence="11">
    <location>
        <begin position="494"/>
        <end position="611"/>
    </location>
</feature>
<dbReference type="Pfam" id="PF02518">
    <property type="entry name" value="HATPase_c"/>
    <property type="match status" value="1"/>
</dbReference>
<evidence type="ECO:0000256" key="4">
    <source>
        <dbReference type="ARBA" id="ARBA00022553"/>
    </source>
</evidence>
<evidence type="ECO:0000256" key="3">
    <source>
        <dbReference type="ARBA" id="ARBA00012438"/>
    </source>
</evidence>
<feature type="transmembrane region" description="Helical" evidence="9">
    <location>
        <begin position="116"/>
        <end position="133"/>
    </location>
</feature>
<evidence type="ECO:0000256" key="5">
    <source>
        <dbReference type="ARBA" id="ARBA00022777"/>
    </source>
</evidence>
<evidence type="ECO:0000313" key="13">
    <source>
        <dbReference type="Proteomes" id="UP001277761"/>
    </source>
</evidence>
<organism evidence="12 13">
    <name type="scientific">Patulibacter brassicae</name>
    <dbReference type="NCBI Taxonomy" id="1705717"/>
    <lineage>
        <taxon>Bacteria</taxon>
        <taxon>Bacillati</taxon>
        <taxon>Actinomycetota</taxon>
        <taxon>Thermoleophilia</taxon>
        <taxon>Solirubrobacterales</taxon>
        <taxon>Patulibacteraceae</taxon>
        <taxon>Patulibacter</taxon>
    </lineage>
</organism>
<dbReference type="SUPFAM" id="SSF52172">
    <property type="entry name" value="CheY-like"/>
    <property type="match status" value="1"/>
</dbReference>
<evidence type="ECO:0000313" key="12">
    <source>
        <dbReference type="EMBL" id="MDX8150152.1"/>
    </source>
</evidence>
<feature type="transmembrane region" description="Helical" evidence="9">
    <location>
        <begin position="64"/>
        <end position="84"/>
    </location>
</feature>
<dbReference type="Gene3D" id="1.10.287.130">
    <property type="match status" value="1"/>
</dbReference>
<dbReference type="InterPro" id="IPR005467">
    <property type="entry name" value="His_kinase_dom"/>
</dbReference>
<evidence type="ECO:0000259" key="10">
    <source>
        <dbReference type="PROSITE" id="PS50109"/>
    </source>
</evidence>
<keyword evidence="9" id="KW-1133">Transmembrane helix</keyword>
<dbReference type="SMART" id="SM00388">
    <property type="entry name" value="HisKA"/>
    <property type="match status" value="1"/>
</dbReference>
<dbReference type="Gene3D" id="3.40.50.2300">
    <property type="match status" value="1"/>
</dbReference>
<keyword evidence="5" id="KW-0808">Transferase</keyword>
<gene>
    <name evidence="12" type="ORF">SK069_00975</name>
</gene>
<comment type="catalytic activity">
    <reaction evidence="1">
        <text>ATP + protein L-histidine = ADP + protein N-phospho-L-histidine.</text>
        <dbReference type="EC" id="2.7.13.3"/>
    </reaction>
</comment>
<keyword evidence="9" id="KW-0472">Membrane</keyword>
<feature type="transmembrane region" description="Helical" evidence="9">
    <location>
        <begin position="40"/>
        <end position="58"/>
    </location>
</feature>
<feature type="transmembrane region" description="Helical" evidence="9">
    <location>
        <begin position="176"/>
        <end position="194"/>
    </location>
</feature>
<reference evidence="12 13" key="1">
    <citation type="submission" date="2023-11" db="EMBL/GenBank/DDBJ databases">
        <authorList>
            <person name="Xu M."/>
            <person name="Jiang T."/>
        </authorList>
    </citation>
    <scope>NUCLEOTIDE SEQUENCE [LARGE SCALE GENOMIC DNA]</scope>
    <source>
        <strain evidence="12 13">SD</strain>
    </source>
</reference>
<dbReference type="InterPro" id="IPR036890">
    <property type="entry name" value="HATPase_C_sf"/>
</dbReference>
<evidence type="ECO:0000256" key="8">
    <source>
        <dbReference type="SAM" id="MobiDB-lite"/>
    </source>
</evidence>
<dbReference type="SUPFAM" id="SSF55874">
    <property type="entry name" value="ATPase domain of HSP90 chaperone/DNA topoisomerase II/histidine kinase"/>
    <property type="match status" value="1"/>
</dbReference>
<evidence type="ECO:0000259" key="11">
    <source>
        <dbReference type="PROSITE" id="PS50110"/>
    </source>
</evidence>
<dbReference type="InterPro" id="IPR004358">
    <property type="entry name" value="Sig_transdc_His_kin-like_C"/>
</dbReference>
<name>A0ABU4VFL9_9ACTN</name>
<comment type="caution">
    <text evidence="12">The sequence shown here is derived from an EMBL/GenBank/DDBJ whole genome shotgun (WGS) entry which is preliminary data.</text>
</comment>
<dbReference type="InterPro" id="IPR003594">
    <property type="entry name" value="HATPase_dom"/>
</dbReference>
<dbReference type="PROSITE" id="PS50110">
    <property type="entry name" value="RESPONSE_REGULATORY"/>
    <property type="match status" value="1"/>
</dbReference>
<sequence>MSPPAHPAEGPEPSVDGVASPLVAGSASDDRLLLRGSRGLAVPALVVGAGIGALALANGSSGQLLVALLIFGSGALLTAAQLVARRRSAADAALALVFALLLIAVALSLVLPQSTAISVLCCVAVLAIGLQYLPERRLALTVAGAGVAVVSIVVSRQSDRPPGATRRDTPLWVLDGAEMLAAIALVVLVAFLLLRFRRRLEGTIADLRSLLLRERALHEENERRAAENAALDVARRTAEEQGRARGEFLAHVSHELRTPLNAVIGLAEILGDADLDRESAEHVRIVRRSGDHLLRLVNDVLDLSRIDAGAVSLGLAETDLDGLLEGVVEVVRPAADEHRCRVAWNREAAAPRRVLTDPNRLRQILVNLVANGVRFAPDGEVRITVARGPDDGLRITVADSGIGIEADRLARIFEPFETAGRPSSAGAGAGLGLAISRNLARLMGGELTVASRLGRGSTFTLELPPADPAPPAPGSDDDEERASDPDMGARLPLRILVVDDDRTNQLVTTRLLQRLGYAADVAADGVEALEAVARRRYDVVLMDLHLPRLDGQEATRAIHRELPADRRPYVVAFTAAAFERDRRASLAAGMDDFVTKPASGATLAAALRRAAEARRRAGAEPAPETG</sequence>
<keyword evidence="4 7" id="KW-0597">Phosphoprotein</keyword>
<evidence type="ECO:0000256" key="9">
    <source>
        <dbReference type="SAM" id="Phobius"/>
    </source>
</evidence>
<dbReference type="CDD" id="cd00082">
    <property type="entry name" value="HisKA"/>
    <property type="match status" value="1"/>
</dbReference>
<comment type="subcellular location">
    <subcellularLocation>
        <location evidence="2">Cell membrane</location>
    </subcellularLocation>
</comment>
<accession>A0ABU4VFL9</accession>
<evidence type="ECO:0000256" key="6">
    <source>
        <dbReference type="ARBA" id="ARBA00023012"/>
    </source>
</evidence>
<dbReference type="Pfam" id="PF00072">
    <property type="entry name" value="Response_reg"/>
    <property type="match status" value="1"/>
</dbReference>
<dbReference type="Gene3D" id="3.30.565.10">
    <property type="entry name" value="Histidine kinase-like ATPase, C-terminal domain"/>
    <property type="match status" value="1"/>
</dbReference>
<dbReference type="PANTHER" id="PTHR45339:SF1">
    <property type="entry name" value="HYBRID SIGNAL TRANSDUCTION HISTIDINE KINASE J"/>
    <property type="match status" value="1"/>
</dbReference>
<keyword evidence="12" id="KW-0067">ATP-binding</keyword>
<dbReference type="PRINTS" id="PR00344">
    <property type="entry name" value="BCTRLSENSOR"/>
</dbReference>
<keyword evidence="12" id="KW-0547">Nucleotide-binding</keyword>
<feature type="domain" description="Histidine kinase" evidence="10">
    <location>
        <begin position="251"/>
        <end position="467"/>
    </location>
</feature>
<evidence type="ECO:0000256" key="2">
    <source>
        <dbReference type="ARBA" id="ARBA00004236"/>
    </source>
</evidence>
<protein>
    <recommendedName>
        <fullName evidence="3">histidine kinase</fullName>
        <ecNumber evidence="3">2.7.13.3</ecNumber>
    </recommendedName>
</protein>
<dbReference type="InterPro" id="IPR036097">
    <property type="entry name" value="HisK_dim/P_sf"/>
</dbReference>
<dbReference type="RefSeq" id="WP_319952304.1">
    <property type="nucleotide sequence ID" value="NZ_JAXAVX010000001.1"/>
</dbReference>
<keyword evidence="5" id="KW-0418">Kinase</keyword>
<dbReference type="PROSITE" id="PS50109">
    <property type="entry name" value="HIS_KIN"/>
    <property type="match status" value="1"/>
</dbReference>
<dbReference type="GO" id="GO:0005524">
    <property type="term" value="F:ATP binding"/>
    <property type="evidence" value="ECO:0007669"/>
    <property type="project" value="UniProtKB-KW"/>
</dbReference>
<dbReference type="InterPro" id="IPR003661">
    <property type="entry name" value="HisK_dim/P_dom"/>
</dbReference>
<dbReference type="SMART" id="SM00448">
    <property type="entry name" value="REC"/>
    <property type="match status" value="1"/>
</dbReference>
<evidence type="ECO:0000256" key="7">
    <source>
        <dbReference type="PROSITE-ProRule" id="PRU00169"/>
    </source>
</evidence>
<dbReference type="PANTHER" id="PTHR45339">
    <property type="entry name" value="HYBRID SIGNAL TRANSDUCTION HISTIDINE KINASE J"/>
    <property type="match status" value="1"/>
</dbReference>
<dbReference type="SMART" id="SM00387">
    <property type="entry name" value="HATPase_c"/>
    <property type="match status" value="1"/>
</dbReference>
<dbReference type="CDD" id="cd17546">
    <property type="entry name" value="REC_hyHK_CKI1_RcsC-like"/>
    <property type="match status" value="1"/>
</dbReference>
<dbReference type="Proteomes" id="UP001277761">
    <property type="component" value="Unassembled WGS sequence"/>
</dbReference>
<dbReference type="EC" id="2.7.13.3" evidence="3"/>